<proteinExistence type="predicted"/>
<sequence length="118" mass="14407">MANKTRTCPEKFSEISACPSYYYELYNSYPSYFDIDNKFLDKIKNFPDPILKYVALYFYYNYSVAKEYFDPNLRNNDLACHNLNRWLDQHRSFFTHSEKCENNTNRWKAHIEPLWNEN</sequence>
<gene>
    <name evidence="1" type="ORF">PVNG_04124</name>
</gene>
<dbReference type="AlphaFoldDB" id="A0A0J9TYF3"/>
<organism evidence="1 2">
    <name type="scientific">Plasmodium vivax North Korean</name>
    <dbReference type="NCBI Taxonomy" id="1035514"/>
    <lineage>
        <taxon>Eukaryota</taxon>
        <taxon>Sar</taxon>
        <taxon>Alveolata</taxon>
        <taxon>Apicomplexa</taxon>
        <taxon>Aconoidasida</taxon>
        <taxon>Haemosporida</taxon>
        <taxon>Plasmodiidae</taxon>
        <taxon>Plasmodium</taxon>
        <taxon>Plasmodium (Plasmodium)</taxon>
    </lineage>
</organism>
<evidence type="ECO:0000313" key="1">
    <source>
        <dbReference type="EMBL" id="KMZ99847.1"/>
    </source>
</evidence>
<name>A0A0J9TYF3_PLAVI</name>
<dbReference type="Proteomes" id="UP000053239">
    <property type="component" value="Unassembled WGS sequence"/>
</dbReference>
<evidence type="ECO:0000313" key="2">
    <source>
        <dbReference type="Proteomes" id="UP000053239"/>
    </source>
</evidence>
<protein>
    <recommendedName>
        <fullName evidence="3">PIR Superfamily Protein</fullName>
    </recommendedName>
</protein>
<accession>A0A0J9TYF3</accession>
<reference evidence="1 2" key="1">
    <citation type="submission" date="2011-09" db="EMBL/GenBank/DDBJ databases">
        <title>The Genome Sequence of Plasmodium vivax North Korean.</title>
        <authorList>
            <consortium name="The Broad Institute Genome Sequencing Platform"/>
            <consortium name="The Broad Institute Genome Sequencing Center for Infectious Disease"/>
            <person name="Neafsey D."/>
            <person name="Carlton J."/>
            <person name="Barnwell J."/>
            <person name="Collins W."/>
            <person name="Escalante A."/>
            <person name="Mullikin J."/>
            <person name="Saul A."/>
            <person name="Guigo R."/>
            <person name="Camara F."/>
            <person name="Young S.K."/>
            <person name="Zeng Q."/>
            <person name="Gargeya S."/>
            <person name="Fitzgerald M."/>
            <person name="Haas B."/>
            <person name="Abouelleil A."/>
            <person name="Alvarado L."/>
            <person name="Arachchi H.M."/>
            <person name="Berlin A."/>
            <person name="Brown A."/>
            <person name="Chapman S.B."/>
            <person name="Chen Z."/>
            <person name="Dunbar C."/>
            <person name="Freedman E."/>
            <person name="Gearin G."/>
            <person name="Gellesch M."/>
            <person name="Goldberg J."/>
            <person name="Griggs A."/>
            <person name="Gujja S."/>
            <person name="Heiman D."/>
            <person name="Howarth C."/>
            <person name="Larson L."/>
            <person name="Lui A."/>
            <person name="MacDonald P.J.P."/>
            <person name="Montmayeur A."/>
            <person name="Murphy C."/>
            <person name="Neiman D."/>
            <person name="Pearson M."/>
            <person name="Priest M."/>
            <person name="Roberts A."/>
            <person name="Saif S."/>
            <person name="Shea T."/>
            <person name="Shenoy N."/>
            <person name="Sisk P."/>
            <person name="Stolte C."/>
            <person name="Sykes S."/>
            <person name="Wortman J."/>
            <person name="Nusbaum C."/>
            <person name="Birren B."/>
        </authorList>
    </citation>
    <scope>NUCLEOTIDE SEQUENCE [LARGE SCALE GENOMIC DNA]</scope>
    <source>
        <strain evidence="1 2">North Korean</strain>
    </source>
</reference>
<dbReference type="EMBL" id="KQ235379">
    <property type="protein sequence ID" value="KMZ99847.1"/>
    <property type="molecule type" value="Genomic_DNA"/>
</dbReference>
<evidence type="ECO:0008006" key="3">
    <source>
        <dbReference type="Google" id="ProtNLM"/>
    </source>
</evidence>